<feature type="transmembrane region" description="Helical" evidence="1">
    <location>
        <begin position="59"/>
        <end position="77"/>
    </location>
</feature>
<dbReference type="EMBL" id="QRIS01000005">
    <property type="protein sequence ID" value="RHG87246.1"/>
    <property type="molecule type" value="Genomic_DNA"/>
</dbReference>
<feature type="transmembrane region" description="Helical" evidence="1">
    <location>
        <begin position="20"/>
        <end position="39"/>
    </location>
</feature>
<dbReference type="EMBL" id="JAPZEG010000009">
    <property type="protein sequence ID" value="MDE1203631.1"/>
    <property type="molecule type" value="Genomic_DNA"/>
</dbReference>
<gene>
    <name evidence="3" type="ORF">DW243_03820</name>
    <name evidence="2" type="ORF">O4N78_08635</name>
</gene>
<reference evidence="2" key="2">
    <citation type="submission" date="2022-12" db="EMBL/GenBank/DDBJ databases">
        <title>Genome of R. gnavus strain RSHDN_120.</title>
        <authorList>
            <person name="Abdugheni R."/>
        </authorList>
    </citation>
    <scope>NUCLEOTIDE SEQUENCE</scope>
    <source>
        <strain evidence="2">RSHDN_120</strain>
    </source>
</reference>
<evidence type="ECO:0000313" key="3">
    <source>
        <dbReference type="EMBL" id="RHG87246.1"/>
    </source>
</evidence>
<comment type="caution">
    <text evidence="3">The sequence shown here is derived from an EMBL/GenBank/DDBJ whole genome shotgun (WGS) entry which is preliminary data.</text>
</comment>
<dbReference type="SUPFAM" id="SSF109755">
    <property type="entry name" value="PhoU-like"/>
    <property type="match status" value="1"/>
</dbReference>
<proteinExistence type="predicted"/>
<protein>
    <submittedName>
        <fullName evidence="3">Uncharacterized protein</fullName>
    </submittedName>
</protein>
<evidence type="ECO:0000256" key="1">
    <source>
        <dbReference type="SAM" id="Phobius"/>
    </source>
</evidence>
<evidence type="ECO:0000313" key="4">
    <source>
        <dbReference type="Proteomes" id="UP000283981"/>
    </source>
</evidence>
<dbReference type="Proteomes" id="UP000283981">
    <property type="component" value="Unassembled WGS sequence"/>
</dbReference>
<keyword evidence="1" id="KW-1133">Transmembrane helix</keyword>
<name>A0A414UY24_MEDGN</name>
<sequence>MINRSKLDRLIAEKKARNRACHVIGFIIAIVYIFLYEIWWTRIPAYNDLIYKLGILSSTLSYSIVASYIFHYIITVIPEKKKRKEMSFALQYHHEILIDILSDLMVAVLQEDNWKSKDVHELQKEYREKSKTRKIRSEKCHGMIEDEHATTYIEPDTLFIISRLLERLDDTFSNIMELAYYIENIDYLENILNLSESKTLAKLGICREAVKNEEKVEGNTYLDYIFRVELPEYIFDEKLGIFQTVKNLTMWDKI</sequence>
<accession>A0A414UY24</accession>
<keyword evidence="1" id="KW-0472">Membrane</keyword>
<evidence type="ECO:0000313" key="2">
    <source>
        <dbReference type="EMBL" id="MDE1203631.1"/>
    </source>
</evidence>
<reference evidence="3 4" key="1">
    <citation type="submission" date="2018-08" db="EMBL/GenBank/DDBJ databases">
        <title>A genome reference for cultivated species of the human gut microbiota.</title>
        <authorList>
            <person name="Zou Y."/>
            <person name="Xue W."/>
            <person name="Luo G."/>
        </authorList>
    </citation>
    <scope>NUCLEOTIDE SEQUENCE [LARGE SCALE GENOMIC DNA]</scope>
    <source>
        <strain evidence="3 4">AM21-18</strain>
    </source>
</reference>
<dbReference type="RefSeq" id="WP_117888726.1">
    <property type="nucleotide sequence ID" value="NZ_BAABXJ010000001.1"/>
</dbReference>
<dbReference type="Proteomes" id="UP001149331">
    <property type="component" value="Unassembled WGS sequence"/>
</dbReference>
<organism evidence="3 4">
    <name type="scientific">Mediterraneibacter gnavus</name>
    <name type="common">Ruminococcus gnavus</name>
    <dbReference type="NCBI Taxonomy" id="33038"/>
    <lineage>
        <taxon>Bacteria</taxon>
        <taxon>Bacillati</taxon>
        <taxon>Bacillota</taxon>
        <taxon>Clostridia</taxon>
        <taxon>Lachnospirales</taxon>
        <taxon>Lachnospiraceae</taxon>
        <taxon>Mediterraneibacter</taxon>
    </lineage>
</organism>
<dbReference type="AlphaFoldDB" id="A0A414UY24"/>
<keyword evidence="1" id="KW-0812">Transmembrane</keyword>